<evidence type="ECO:0000313" key="2">
    <source>
        <dbReference type="Proteomes" id="UP001272137"/>
    </source>
</evidence>
<protein>
    <submittedName>
        <fullName evidence="1">Uncharacterized protein</fullName>
    </submittedName>
</protein>
<proteinExistence type="predicted"/>
<dbReference type="EMBL" id="QXCT01000002">
    <property type="protein sequence ID" value="MDW9254780.1"/>
    <property type="molecule type" value="Genomic_DNA"/>
</dbReference>
<organism evidence="1 2">
    <name type="scientific">Burkholderia thailandensis</name>
    <dbReference type="NCBI Taxonomy" id="57975"/>
    <lineage>
        <taxon>Bacteria</taxon>
        <taxon>Pseudomonadati</taxon>
        <taxon>Pseudomonadota</taxon>
        <taxon>Betaproteobacteria</taxon>
        <taxon>Burkholderiales</taxon>
        <taxon>Burkholderiaceae</taxon>
        <taxon>Burkholderia</taxon>
        <taxon>pseudomallei group</taxon>
    </lineage>
</organism>
<dbReference type="Proteomes" id="UP001272137">
    <property type="component" value="Unassembled WGS sequence"/>
</dbReference>
<accession>A0AAW9CVW0</accession>
<name>A0AAW9CVW0_BURTH</name>
<sequence length="46" mass="5127">MRLLFDARRLAAESANGATNASLHSARSPNRRILLVNFEFTDHSAK</sequence>
<dbReference type="AlphaFoldDB" id="A0AAW9CVW0"/>
<comment type="caution">
    <text evidence="1">The sequence shown here is derived from an EMBL/GenBank/DDBJ whole genome shotgun (WGS) entry which is preliminary data.</text>
</comment>
<evidence type="ECO:0000313" key="1">
    <source>
        <dbReference type="EMBL" id="MDW9254780.1"/>
    </source>
</evidence>
<gene>
    <name evidence="1" type="ORF">C7S16_0269</name>
</gene>
<reference evidence="1" key="1">
    <citation type="submission" date="2018-08" db="EMBL/GenBank/DDBJ databases">
        <title>Identification of Burkholderia cepacia strains that express a Burkholderia pseudomallei-like capsular polysaccharide.</title>
        <authorList>
            <person name="Burtnick M.N."/>
            <person name="Vongsouvath M."/>
            <person name="Newton P."/>
            <person name="Wuthiekanun V."/>
            <person name="Limmathurotsakul D."/>
            <person name="Brett P.J."/>
            <person name="Chantratita N."/>
            <person name="Dance D.A."/>
        </authorList>
    </citation>
    <scope>NUCLEOTIDE SEQUENCE</scope>
    <source>
        <strain evidence="1">SBXCC001</strain>
    </source>
</reference>